<dbReference type="InterPro" id="IPR010730">
    <property type="entry name" value="HET"/>
</dbReference>
<organism evidence="2 3">
    <name type="scientific">Sordaria brevicollis</name>
    <dbReference type="NCBI Taxonomy" id="83679"/>
    <lineage>
        <taxon>Eukaryota</taxon>
        <taxon>Fungi</taxon>
        <taxon>Dikarya</taxon>
        <taxon>Ascomycota</taxon>
        <taxon>Pezizomycotina</taxon>
        <taxon>Sordariomycetes</taxon>
        <taxon>Sordariomycetidae</taxon>
        <taxon>Sordariales</taxon>
        <taxon>Sordariaceae</taxon>
        <taxon>Sordaria</taxon>
    </lineage>
</organism>
<reference evidence="2" key="2">
    <citation type="submission" date="2023-07" db="EMBL/GenBank/DDBJ databases">
        <authorList>
            <consortium name="Lawrence Berkeley National Laboratory"/>
            <person name="Haridas S."/>
            <person name="Hensen N."/>
            <person name="Bonometti L."/>
            <person name="Westerberg I."/>
            <person name="Brannstrom I.O."/>
            <person name="Guillou S."/>
            <person name="Cros-Aarteil S."/>
            <person name="Calhoun S."/>
            <person name="Kuo A."/>
            <person name="Mondo S."/>
            <person name="Pangilinan J."/>
            <person name="Riley R."/>
            <person name="LaButti K."/>
            <person name="Andreopoulos B."/>
            <person name="Lipzen A."/>
            <person name="Chen C."/>
            <person name="Yanf M."/>
            <person name="Daum C."/>
            <person name="Ng V."/>
            <person name="Clum A."/>
            <person name="Steindorff A."/>
            <person name="Ohm R."/>
            <person name="Martin F."/>
            <person name="Silar P."/>
            <person name="Natvig D."/>
            <person name="Lalanne C."/>
            <person name="Gautier V."/>
            <person name="Ament-velasquez S.L."/>
            <person name="Kruys A."/>
            <person name="Hutchinson M.I."/>
            <person name="Powell A.J."/>
            <person name="Barry K."/>
            <person name="Miller A.N."/>
            <person name="Grigoriev I.V."/>
            <person name="Debuchy R."/>
            <person name="Gladieux P."/>
            <person name="Thoren M.H."/>
            <person name="Johannesson H."/>
        </authorList>
    </citation>
    <scope>NUCLEOTIDE SEQUENCE</scope>
    <source>
        <strain evidence="2">FGSC 1904</strain>
    </source>
</reference>
<sequence>MRAQESRATSGSEEFCPNCQAISVKLEQIFDQGFDAPDLDDQYGGRRITERGGIVTDSFLLWMWMSEYPDQLQILRLPTLPYPTEGDGLSGVAGLEVSIDPDQFGGRVLKHRMDFQVARSWFDHCAEHHGNTCRADAAMIQNIPDFKILDCSSRSLVSWSALPKDHEHQYVALSYVWGTTHGTDEAPTVSSDSIIDNRLPSHLPRLIEDALTAVVRLGFRYLWIDRYCIPQDNPEAKHTQIQNMDKIYGSACLTIIAVAGNDPSYGLAGWNSRAWTMQEGFLSRRSLVLLDHGAYFQCSSSKSHRIGRVEHSRFDWCLQLVKDYYSRNMRFEEDTLNAFSGILQHLQSLKPPIPSLWGILLIPNSTKSEEPTSYNIVRELAWSNRRDKLFFQNGFGKLEQPTILPRKGIFPSWTWADWRPKTALDGEDFTSRHGFEPCPIHTSFTSLVEMSVELDDGRIVSMGNGDVSDLSWLTNLPNPPRILHLNGYSANTQLRYMAEADWAGFCERTIIPTQEELEKYGGVSSAVHSCSNPTDWALIDADGEHLQLPFGKQRYEKPWCWGTFTGWLDLSIDAYHFQRQRGHETETVKAREGSTFDLRVILLGYDQRDVFYMFLMKTPGTDGQTETFDRINVVTWSHLPTEGRTVVENMEQLLAKLTGKHEPQRFHATPWVKMSTRIA</sequence>
<proteinExistence type="predicted"/>
<dbReference type="Pfam" id="PF06985">
    <property type="entry name" value="HET"/>
    <property type="match status" value="1"/>
</dbReference>
<dbReference type="PANTHER" id="PTHR33112">
    <property type="entry name" value="DOMAIN PROTEIN, PUTATIVE-RELATED"/>
    <property type="match status" value="1"/>
</dbReference>
<gene>
    <name evidence="2" type="ORF">B0T20DRAFT_451893</name>
</gene>
<feature type="domain" description="Heterokaryon incompatibility" evidence="1">
    <location>
        <begin position="170"/>
        <end position="275"/>
    </location>
</feature>
<dbReference type="PANTHER" id="PTHR33112:SF1">
    <property type="entry name" value="HETEROKARYON INCOMPATIBILITY DOMAIN-CONTAINING PROTEIN"/>
    <property type="match status" value="1"/>
</dbReference>
<dbReference type="AlphaFoldDB" id="A0AAE0PGZ6"/>
<evidence type="ECO:0000313" key="2">
    <source>
        <dbReference type="EMBL" id="KAK3399602.1"/>
    </source>
</evidence>
<keyword evidence="3" id="KW-1185">Reference proteome</keyword>
<evidence type="ECO:0000313" key="3">
    <source>
        <dbReference type="Proteomes" id="UP001281003"/>
    </source>
</evidence>
<protein>
    <submittedName>
        <fullName evidence="2">Heterokaryon incompatibility protein-domain-containing protein</fullName>
    </submittedName>
</protein>
<name>A0AAE0PGZ6_SORBR</name>
<evidence type="ECO:0000259" key="1">
    <source>
        <dbReference type="Pfam" id="PF06985"/>
    </source>
</evidence>
<accession>A0AAE0PGZ6</accession>
<dbReference type="Proteomes" id="UP001281003">
    <property type="component" value="Unassembled WGS sequence"/>
</dbReference>
<reference evidence="2" key="1">
    <citation type="journal article" date="2023" name="Mol. Phylogenet. Evol.">
        <title>Genome-scale phylogeny and comparative genomics of the fungal order Sordariales.</title>
        <authorList>
            <person name="Hensen N."/>
            <person name="Bonometti L."/>
            <person name="Westerberg I."/>
            <person name="Brannstrom I.O."/>
            <person name="Guillou S."/>
            <person name="Cros-Aarteil S."/>
            <person name="Calhoun S."/>
            <person name="Haridas S."/>
            <person name="Kuo A."/>
            <person name="Mondo S."/>
            <person name="Pangilinan J."/>
            <person name="Riley R."/>
            <person name="LaButti K."/>
            <person name="Andreopoulos B."/>
            <person name="Lipzen A."/>
            <person name="Chen C."/>
            <person name="Yan M."/>
            <person name="Daum C."/>
            <person name="Ng V."/>
            <person name="Clum A."/>
            <person name="Steindorff A."/>
            <person name="Ohm R.A."/>
            <person name="Martin F."/>
            <person name="Silar P."/>
            <person name="Natvig D.O."/>
            <person name="Lalanne C."/>
            <person name="Gautier V."/>
            <person name="Ament-Velasquez S.L."/>
            <person name="Kruys A."/>
            <person name="Hutchinson M.I."/>
            <person name="Powell A.J."/>
            <person name="Barry K."/>
            <person name="Miller A.N."/>
            <person name="Grigoriev I.V."/>
            <person name="Debuchy R."/>
            <person name="Gladieux P."/>
            <person name="Hiltunen Thoren M."/>
            <person name="Johannesson H."/>
        </authorList>
    </citation>
    <scope>NUCLEOTIDE SEQUENCE</scope>
    <source>
        <strain evidence="2">FGSC 1904</strain>
    </source>
</reference>
<comment type="caution">
    <text evidence="2">The sequence shown here is derived from an EMBL/GenBank/DDBJ whole genome shotgun (WGS) entry which is preliminary data.</text>
</comment>
<dbReference type="EMBL" id="JAUTDP010000004">
    <property type="protein sequence ID" value="KAK3399602.1"/>
    <property type="molecule type" value="Genomic_DNA"/>
</dbReference>